<dbReference type="AlphaFoldDB" id="A0A9D4UXN3"/>
<evidence type="ECO:0000313" key="2">
    <source>
        <dbReference type="Proteomes" id="UP000886520"/>
    </source>
</evidence>
<organism evidence="1 2">
    <name type="scientific">Adiantum capillus-veneris</name>
    <name type="common">Maidenhair fern</name>
    <dbReference type="NCBI Taxonomy" id="13818"/>
    <lineage>
        <taxon>Eukaryota</taxon>
        <taxon>Viridiplantae</taxon>
        <taxon>Streptophyta</taxon>
        <taxon>Embryophyta</taxon>
        <taxon>Tracheophyta</taxon>
        <taxon>Polypodiopsida</taxon>
        <taxon>Polypodiidae</taxon>
        <taxon>Polypodiales</taxon>
        <taxon>Pteridineae</taxon>
        <taxon>Pteridaceae</taxon>
        <taxon>Vittarioideae</taxon>
        <taxon>Adiantum</taxon>
    </lineage>
</organism>
<evidence type="ECO:0000313" key="1">
    <source>
        <dbReference type="EMBL" id="KAI5075913.1"/>
    </source>
</evidence>
<accession>A0A9D4UXN3</accession>
<comment type="caution">
    <text evidence="1">The sequence shown here is derived from an EMBL/GenBank/DDBJ whole genome shotgun (WGS) entry which is preliminary data.</text>
</comment>
<name>A0A9D4UXN3_ADICA</name>
<protein>
    <submittedName>
        <fullName evidence="1">Uncharacterized protein</fullName>
    </submittedName>
</protein>
<sequence length="124" mass="14559">MNAFRHQQRPNSIAEILPFPGFINRQPKIQDHHCTYQRNLSPKALMMQEKETCQFFHGQSYHQCRSLKKLGILWLSDSRNIVSPLAVIFNVNIYLHILPYNLLSNESIHFTPAFEMLFKITTSQ</sequence>
<dbReference type="EMBL" id="JABFUD020000009">
    <property type="protein sequence ID" value="KAI5075913.1"/>
    <property type="molecule type" value="Genomic_DNA"/>
</dbReference>
<reference evidence="1" key="1">
    <citation type="submission" date="2021-01" db="EMBL/GenBank/DDBJ databases">
        <title>Adiantum capillus-veneris genome.</title>
        <authorList>
            <person name="Fang Y."/>
            <person name="Liao Q."/>
        </authorList>
    </citation>
    <scope>NUCLEOTIDE SEQUENCE</scope>
    <source>
        <strain evidence="1">H3</strain>
        <tissue evidence="1">Leaf</tissue>
    </source>
</reference>
<dbReference type="Proteomes" id="UP000886520">
    <property type="component" value="Chromosome 9"/>
</dbReference>
<proteinExistence type="predicted"/>
<gene>
    <name evidence="1" type="ORF">GOP47_0009989</name>
</gene>
<keyword evidence="2" id="KW-1185">Reference proteome</keyword>